<feature type="transmembrane region" description="Helical" evidence="1">
    <location>
        <begin position="160"/>
        <end position="182"/>
    </location>
</feature>
<feature type="transmembrane region" description="Helical" evidence="1">
    <location>
        <begin position="61"/>
        <end position="78"/>
    </location>
</feature>
<accession>A0A9X4AH60</accession>
<gene>
    <name evidence="2" type="ORF">NC799_13975</name>
</gene>
<keyword evidence="1" id="KW-1133">Transmembrane helix</keyword>
<dbReference type="RefSeq" id="WP_272447061.1">
    <property type="nucleotide sequence ID" value="NZ_JAMQKC010000017.1"/>
</dbReference>
<feature type="transmembrane region" description="Helical" evidence="1">
    <location>
        <begin position="90"/>
        <end position="115"/>
    </location>
</feature>
<dbReference type="NCBIfam" id="NF041644">
    <property type="entry name" value="CBO0543_fam"/>
    <property type="match status" value="1"/>
</dbReference>
<protein>
    <submittedName>
        <fullName evidence="2">Uncharacterized protein</fullName>
    </submittedName>
</protein>
<name>A0A9X4AH60_9BACI</name>
<proteinExistence type="predicted"/>
<comment type="caution">
    <text evidence="2">The sequence shown here is derived from an EMBL/GenBank/DDBJ whole genome shotgun (WGS) entry which is preliminary data.</text>
</comment>
<dbReference type="EMBL" id="JAMQKC010000017">
    <property type="protein sequence ID" value="MDC3418000.1"/>
    <property type="molecule type" value="Genomic_DNA"/>
</dbReference>
<dbReference type="AlphaFoldDB" id="A0A9X4AH60"/>
<evidence type="ECO:0000256" key="1">
    <source>
        <dbReference type="SAM" id="Phobius"/>
    </source>
</evidence>
<evidence type="ECO:0000313" key="3">
    <source>
        <dbReference type="Proteomes" id="UP001145069"/>
    </source>
</evidence>
<organism evidence="2 3">
    <name type="scientific">Aquibacillus salsiterrae</name>
    <dbReference type="NCBI Taxonomy" id="2950439"/>
    <lineage>
        <taxon>Bacteria</taxon>
        <taxon>Bacillati</taxon>
        <taxon>Bacillota</taxon>
        <taxon>Bacilli</taxon>
        <taxon>Bacillales</taxon>
        <taxon>Bacillaceae</taxon>
        <taxon>Aquibacillus</taxon>
    </lineage>
</organism>
<feature type="transmembrane region" description="Helical" evidence="1">
    <location>
        <begin position="36"/>
        <end position="54"/>
    </location>
</feature>
<dbReference type="InterPro" id="IPR048147">
    <property type="entry name" value="CBO0543-like"/>
</dbReference>
<feature type="transmembrane region" description="Helical" evidence="1">
    <location>
        <begin position="127"/>
        <end position="148"/>
    </location>
</feature>
<sequence length="189" mass="22564">MYDTQKQLFNELNQKQAELTKRFIDYWLEYSFFDSWQFWCTLAMLVVPLILLYFKMDRSKALLLGFFGFNVHVWFTYIDTFGVKLNFWNYPYQVIPIMGVNFGLDVSFIPVLFMFLYQWIINNDKNFYLYFTLLSLTLAFGLKPLLVALDLFQLTNGANYFHLLLGYLTVMLMSKWTTNLFLSFKKTSG</sequence>
<keyword evidence="1" id="KW-0472">Membrane</keyword>
<reference evidence="2" key="1">
    <citation type="submission" date="2022-06" db="EMBL/GenBank/DDBJ databases">
        <title>Aquibacillus sp. a new bacterium isolated from soil saline samples.</title>
        <authorList>
            <person name="Galisteo C."/>
            <person name="De La Haba R."/>
            <person name="Sanchez-Porro C."/>
            <person name="Ventosa A."/>
        </authorList>
    </citation>
    <scope>NUCLEOTIDE SEQUENCE</scope>
    <source>
        <strain evidence="2">3ASR75-54</strain>
    </source>
</reference>
<dbReference type="Proteomes" id="UP001145069">
    <property type="component" value="Unassembled WGS sequence"/>
</dbReference>
<keyword evidence="1" id="KW-0812">Transmembrane</keyword>
<evidence type="ECO:0000313" key="2">
    <source>
        <dbReference type="EMBL" id="MDC3418000.1"/>
    </source>
</evidence>
<keyword evidence="3" id="KW-1185">Reference proteome</keyword>